<evidence type="ECO:0000313" key="1">
    <source>
        <dbReference type="EMBL" id="GBP01293.1"/>
    </source>
</evidence>
<dbReference type="Proteomes" id="UP000299102">
    <property type="component" value="Unassembled WGS sequence"/>
</dbReference>
<gene>
    <name evidence="1" type="ORF">EVAR_72715_1</name>
</gene>
<dbReference type="EMBL" id="BGZK01003438">
    <property type="protein sequence ID" value="GBP01293.1"/>
    <property type="molecule type" value="Genomic_DNA"/>
</dbReference>
<proteinExistence type="predicted"/>
<reference evidence="1 2" key="1">
    <citation type="journal article" date="2019" name="Commun. Biol.">
        <title>The bagworm genome reveals a unique fibroin gene that provides high tensile strength.</title>
        <authorList>
            <person name="Kono N."/>
            <person name="Nakamura H."/>
            <person name="Ohtoshi R."/>
            <person name="Tomita M."/>
            <person name="Numata K."/>
            <person name="Arakawa K."/>
        </authorList>
    </citation>
    <scope>NUCLEOTIDE SEQUENCE [LARGE SCALE GENOMIC DNA]</scope>
</reference>
<organism evidence="1 2">
    <name type="scientific">Eumeta variegata</name>
    <name type="common">Bagworm moth</name>
    <name type="synonym">Eumeta japonica</name>
    <dbReference type="NCBI Taxonomy" id="151549"/>
    <lineage>
        <taxon>Eukaryota</taxon>
        <taxon>Metazoa</taxon>
        <taxon>Ecdysozoa</taxon>
        <taxon>Arthropoda</taxon>
        <taxon>Hexapoda</taxon>
        <taxon>Insecta</taxon>
        <taxon>Pterygota</taxon>
        <taxon>Neoptera</taxon>
        <taxon>Endopterygota</taxon>
        <taxon>Lepidoptera</taxon>
        <taxon>Glossata</taxon>
        <taxon>Ditrysia</taxon>
        <taxon>Tineoidea</taxon>
        <taxon>Psychidae</taxon>
        <taxon>Oiketicinae</taxon>
        <taxon>Eumeta</taxon>
    </lineage>
</organism>
<name>A0A4C1SGK2_EUMVA</name>
<evidence type="ECO:0000313" key="2">
    <source>
        <dbReference type="Proteomes" id="UP000299102"/>
    </source>
</evidence>
<sequence length="136" mass="15655">MGSMTGSDLARRITRRIKGPLLEIAFFLFRPSIETMSDRKAPNRRCAGRTFRRIWPLRSKEDNSAFCRLEEDEHYGANVLPKSGRGGVRVTRSTTRFRIFPPSSVPSRQMNLLLLGPTAWVGFRTRGLVQNRHPRR</sequence>
<comment type="caution">
    <text evidence="1">The sequence shown here is derived from an EMBL/GenBank/DDBJ whole genome shotgun (WGS) entry which is preliminary data.</text>
</comment>
<protein>
    <submittedName>
        <fullName evidence="1">Uncharacterized protein</fullName>
    </submittedName>
</protein>
<dbReference type="AlphaFoldDB" id="A0A4C1SGK2"/>
<accession>A0A4C1SGK2</accession>
<keyword evidence="2" id="KW-1185">Reference proteome</keyword>